<reference evidence="1" key="1">
    <citation type="journal article" date="2021" name="Proc. Natl. Acad. Sci. U.S.A.">
        <title>A Catalog of Tens of Thousands of Viruses from Human Metagenomes Reveals Hidden Associations with Chronic Diseases.</title>
        <authorList>
            <person name="Tisza M.J."/>
            <person name="Buck C.B."/>
        </authorList>
    </citation>
    <scope>NUCLEOTIDE SEQUENCE</scope>
    <source>
        <strain evidence="1">Ct0Tg8</strain>
    </source>
</reference>
<accession>A0A8S5ND20</accession>
<sequence length="143" mass="16481">MRHELYELLCRELGAIAEIKHIDLWNRNVEFIEQEESWARPAVFVEFGQIDWKPIVNGVEYRAEPRLTLHIVTDWAGDASAGSACKEDALAVFDLPDKIHRRLANLEGESFGELDLVQSVTNHNHEDIVESIEVYQYVALRHL</sequence>
<protein>
    <submittedName>
        <fullName evidence="1">Uncharacterized protein</fullName>
    </submittedName>
</protein>
<proteinExistence type="predicted"/>
<name>A0A8S5ND20_9CAUD</name>
<organism evidence="1">
    <name type="scientific">Myoviridae sp. ct0Tg8</name>
    <dbReference type="NCBI Taxonomy" id="2826598"/>
    <lineage>
        <taxon>Viruses</taxon>
        <taxon>Duplodnaviria</taxon>
        <taxon>Heunggongvirae</taxon>
        <taxon>Uroviricota</taxon>
        <taxon>Caudoviricetes</taxon>
    </lineage>
</organism>
<evidence type="ECO:0000313" key="1">
    <source>
        <dbReference type="EMBL" id="DAD92120.1"/>
    </source>
</evidence>
<dbReference type="EMBL" id="BK015128">
    <property type="protein sequence ID" value="DAD92120.1"/>
    <property type="molecule type" value="Genomic_DNA"/>
</dbReference>